<dbReference type="EMBL" id="JAGEVF010000004">
    <property type="protein sequence ID" value="MBO3116361.1"/>
    <property type="molecule type" value="Genomic_DNA"/>
</dbReference>
<evidence type="ECO:0000313" key="5">
    <source>
        <dbReference type="Proteomes" id="UP000676776"/>
    </source>
</evidence>
<dbReference type="Pfam" id="PF00756">
    <property type="entry name" value="Esterase"/>
    <property type="match status" value="1"/>
</dbReference>
<comment type="caution">
    <text evidence="4">The sequence shown here is derived from an EMBL/GenBank/DDBJ whole genome shotgun (WGS) entry which is preliminary data.</text>
</comment>
<reference evidence="4 5" key="1">
    <citation type="submission" date="2021-03" db="EMBL/GenBank/DDBJ databases">
        <title>Winogradskyella sp. nov., isolated from costal sediment.</title>
        <authorList>
            <person name="Gao C."/>
        </authorList>
    </citation>
    <scope>NUCLEOTIDE SEQUENCE [LARGE SCALE GENOMIC DNA]</scope>
    <source>
        <strain evidence="4 5">DF17</strain>
    </source>
</reference>
<evidence type="ECO:0000256" key="2">
    <source>
        <dbReference type="ARBA" id="ARBA00022801"/>
    </source>
</evidence>
<evidence type="ECO:0000256" key="3">
    <source>
        <dbReference type="PROSITE-ProRule" id="PRU00339"/>
    </source>
</evidence>
<dbReference type="InterPro" id="IPR011990">
    <property type="entry name" value="TPR-like_helical_dom_sf"/>
</dbReference>
<keyword evidence="3" id="KW-0802">TPR repeat</keyword>
<dbReference type="Proteomes" id="UP000676776">
    <property type="component" value="Unassembled WGS sequence"/>
</dbReference>
<proteinExistence type="inferred from homology"/>
<dbReference type="PANTHER" id="PTHR40841">
    <property type="entry name" value="SIDEROPHORE TRIACETYLFUSARININE C ESTERASE"/>
    <property type="match status" value="1"/>
</dbReference>
<dbReference type="GO" id="GO:0016787">
    <property type="term" value="F:hydrolase activity"/>
    <property type="evidence" value="ECO:0007669"/>
    <property type="project" value="UniProtKB-KW"/>
</dbReference>
<dbReference type="SUPFAM" id="SSF48452">
    <property type="entry name" value="TPR-like"/>
    <property type="match status" value="1"/>
</dbReference>
<feature type="repeat" description="TPR" evidence="3">
    <location>
        <begin position="334"/>
        <end position="367"/>
    </location>
</feature>
<dbReference type="PANTHER" id="PTHR40841:SF2">
    <property type="entry name" value="SIDEROPHORE-DEGRADING ESTERASE (EUROFUNG)"/>
    <property type="match status" value="1"/>
</dbReference>
<dbReference type="InterPro" id="IPR029058">
    <property type="entry name" value="AB_hydrolase_fold"/>
</dbReference>
<dbReference type="SUPFAM" id="SSF53474">
    <property type="entry name" value="alpha/beta-Hydrolases"/>
    <property type="match status" value="1"/>
</dbReference>
<accession>A0ABS3T0T8</accession>
<gene>
    <name evidence="4" type="ORF">J4050_06365</name>
</gene>
<dbReference type="Gene3D" id="3.40.50.1820">
    <property type="entry name" value="alpha/beta hydrolase"/>
    <property type="match status" value="1"/>
</dbReference>
<dbReference type="PROSITE" id="PS50005">
    <property type="entry name" value="TPR"/>
    <property type="match status" value="1"/>
</dbReference>
<sequence>MDSVKSTILNETRKLMIHVPEEATSDLYVNKNFPVIYLLDGDAHFRSVVGLLEQLSNTSMPNMIVVAIPNTNRNRDLTPSKAEPSPPMVPQDLAEQSGGGKNFMNFLEKELFPYIENKYPTAPYRLLIGHSFGGLFAMDVLQDKPELFNGYISIDPSMWWDNKRLLTAFKNSNLKGAKYQNKSLYLGIANTLDSGMDTTSVRKVKGPEVAHINSIFETRDLLKNNSSSDIEFNYKYYENESHGSAPLITTYDGLKQIFKFYEFEVKYEDVTTPNSDVVSRMKAHYTEVTQTLGYENKPDESMVNGMGYQLMQMGNMDLAEQFFQMNIDYYPKSFNVYDSYGDYCLATKNKEKAIKSFEQALALKENPASRKKLEELKTD</sequence>
<dbReference type="SMART" id="SM00028">
    <property type="entry name" value="TPR"/>
    <property type="match status" value="2"/>
</dbReference>
<comment type="similarity">
    <text evidence="1">Belongs to the esterase D family.</text>
</comment>
<evidence type="ECO:0000256" key="1">
    <source>
        <dbReference type="ARBA" id="ARBA00005622"/>
    </source>
</evidence>
<dbReference type="InterPro" id="IPR000801">
    <property type="entry name" value="Esterase-like"/>
</dbReference>
<evidence type="ECO:0000313" key="4">
    <source>
        <dbReference type="EMBL" id="MBO3116361.1"/>
    </source>
</evidence>
<dbReference type="RefSeq" id="WP_208153457.1">
    <property type="nucleotide sequence ID" value="NZ_JAGEVF010000004.1"/>
</dbReference>
<dbReference type="InterPro" id="IPR019734">
    <property type="entry name" value="TPR_rpt"/>
</dbReference>
<keyword evidence="5" id="KW-1185">Reference proteome</keyword>
<keyword evidence="2 4" id="KW-0378">Hydrolase</keyword>
<name>A0ABS3T0T8_9FLAO</name>
<dbReference type="InterPro" id="IPR052558">
    <property type="entry name" value="Siderophore_Hydrolase_D"/>
</dbReference>
<protein>
    <submittedName>
        <fullName evidence="4">Alpha/beta hydrolase</fullName>
    </submittedName>
</protein>
<organism evidence="4 5">
    <name type="scientific">Winogradskyella pelagia</name>
    <dbReference type="NCBI Taxonomy" id="2819984"/>
    <lineage>
        <taxon>Bacteria</taxon>
        <taxon>Pseudomonadati</taxon>
        <taxon>Bacteroidota</taxon>
        <taxon>Flavobacteriia</taxon>
        <taxon>Flavobacteriales</taxon>
        <taxon>Flavobacteriaceae</taxon>
        <taxon>Winogradskyella</taxon>
    </lineage>
</organism>